<dbReference type="CDD" id="cd04301">
    <property type="entry name" value="NAT_SF"/>
    <property type="match status" value="1"/>
</dbReference>
<organism evidence="3 4">
    <name type="scientific">Lysinibacillus irui</name>
    <dbReference type="NCBI Taxonomy" id="2998077"/>
    <lineage>
        <taxon>Bacteria</taxon>
        <taxon>Bacillati</taxon>
        <taxon>Bacillota</taxon>
        <taxon>Bacilli</taxon>
        <taxon>Bacillales</taxon>
        <taxon>Bacillaceae</taxon>
        <taxon>Lysinibacillus</taxon>
    </lineage>
</organism>
<dbReference type="PANTHER" id="PTHR13947">
    <property type="entry name" value="GNAT FAMILY N-ACETYLTRANSFERASE"/>
    <property type="match status" value="1"/>
</dbReference>
<dbReference type="InterPro" id="IPR016181">
    <property type="entry name" value="Acyl_CoA_acyltransferase"/>
</dbReference>
<keyword evidence="1" id="KW-0808">Transferase</keyword>
<dbReference type="RefSeq" id="WP_322610883.1">
    <property type="nucleotide sequence ID" value="NZ_JAXLNX010000005.1"/>
</dbReference>
<dbReference type="Proteomes" id="UP001289615">
    <property type="component" value="Unassembled WGS sequence"/>
</dbReference>
<dbReference type="InterPro" id="IPR000182">
    <property type="entry name" value="GNAT_dom"/>
</dbReference>
<dbReference type="Pfam" id="PF00583">
    <property type="entry name" value="Acetyltransf_1"/>
    <property type="match status" value="1"/>
</dbReference>
<dbReference type="Gene3D" id="3.40.630.30">
    <property type="match status" value="1"/>
</dbReference>
<keyword evidence="4" id="KW-1185">Reference proteome</keyword>
<gene>
    <name evidence="3" type="ORF">U6C28_22150</name>
</gene>
<accession>A0ABU5NSF4</accession>
<dbReference type="PROSITE" id="PS51186">
    <property type="entry name" value="GNAT"/>
    <property type="match status" value="1"/>
</dbReference>
<proteinExistence type="predicted"/>
<name>A0ABU5NSF4_9BACI</name>
<dbReference type="InterPro" id="IPR050769">
    <property type="entry name" value="NAT_camello-type"/>
</dbReference>
<reference evidence="3 4" key="1">
    <citation type="submission" date="2023-12" db="EMBL/GenBank/DDBJ databases">
        <title>Genome comparison identifies genes involved in endophytic behavior of Lysinibacillus irui and provides insights into its role as a plant-growth promoting bacterium.</title>
        <authorList>
            <person name="Hilario S."/>
            <person name="Matos I."/>
            <person name="Goncalves M.F.M."/>
            <person name="Pardo C.A."/>
            <person name="Santos M.J."/>
        </authorList>
    </citation>
    <scope>NUCLEOTIDE SEQUENCE [LARGE SCALE GENOMIC DNA]</scope>
    <source>
        <strain evidence="3 4">B3</strain>
    </source>
</reference>
<dbReference type="EMBL" id="JAXUIA010000019">
    <property type="protein sequence ID" value="MEA0979003.1"/>
    <property type="molecule type" value="Genomic_DNA"/>
</dbReference>
<dbReference type="PANTHER" id="PTHR13947:SF37">
    <property type="entry name" value="LD18367P"/>
    <property type="match status" value="1"/>
</dbReference>
<evidence type="ECO:0000256" key="1">
    <source>
        <dbReference type="ARBA" id="ARBA00022679"/>
    </source>
</evidence>
<evidence type="ECO:0000313" key="4">
    <source>
        <dbReference type="Proteomes" id="UP001289615"/>
    </source>
</evidence>
<evidence type="ECO:0000259" key="2">
    <source>
        <dbReference type="PROSITE" id="PS51186"/>
    </source>
</evidence>
<sequence length="135" mass="15684">MKVIQSKTIQPEVKTLLFYATKKVDSEYRLYIECPERMLYGYFIEENIVGCIGIAKIDQKQCELKHIAVSPAYRDKGIGREMVQYIRERYSFSSICAETDQDAVNFYKNIGFQITSLGEKYPGVERFTCLMNCCE</sequence>
<dbReference type="SUPFAM" id="SSF55729">
    <property type="entry name" value="Acyl-CoA N-acyltransferases (Nat)"/>
    <property type="match status" value="1"/>
</dbReference>
<evidence type="ECO:0000313" key="3">
    <source>
        <dbReference type="EMBL" id="MEA0979003.1"/>
    </source>
</evidence>
<protein>
    <submittedName>
        <fullName evidence="3">GNAT family N-acetyltransferase</fullName>
    </submittedName>
</protein>
<comment type="caution">
    <text evidence="3">The sequence shown here is derived from an EMBL/GenBank/DDBJ whole genome shotgun (WGS) entry which is preliminary data.</text>
</comment>
<feature type="domain" description="N-acetyltransferase" evidence="2">
    <location>
        <begin position="1"/>
        <end position="130"/>
    </location>
</feature>